<dbReference type="EMBL" id="CP108085">
    <property type="protein sequence ID" value="WUP77642.1"/>
    <property type="molecule type" value="Genomic_DNA"/>
</dbReference>
<organism evidence="1 2">
    <name type="scientific">Microbispora hainanensis</name>
    <dbReference type="NCBI Taxonomy" id="568844"/>
    <lineage>
        <taxon>Bacteria</taxon>
        <taxon>Bacillati</taxon>
        <taxon>Actinomycetota</taxon>
        <taxon>Actinomycetes</taxon>
        <taxon>Streptosporangiales</taxon>
        <taxon>Streptosporangiaceae</taxon>
        <taxon>Microbispora</taxon>
    </lineage>
</organism>
<accession>A0ABZ1T158</accession>
<protein>
    <submittedName>
        <fullName evidence="1">Uncharacterized protein</fullName>
    </submittedName>
</protein>
<keyword evidence="2" id="KW-1185">Reference proteome</keyword>
<evidence type="ECO:0000313" key="2">
    <source>
        <dbReference type="Proteomes" id="UP001432011"/>
    </source>
</evidence>
<gene>
    <name evidence="1" type="ORF">OG913_11685</name>
</gene>
<dbReference type="Proteomes" id="UP001432011">
    <property type="component" value="Chromosome"/>
</dbReference>
<name>A0ABZ1T158_9ACTN</name>
<evidence type="ECO:0000313" key="1">
    <source>
        <dbReference type="EMBL" id="WUP77642.1"/>
    </source>
</evidence>
<sequence length="88" mass="9695">MRRAGSQSEQDAAEGAALGEEALRLGGLLQREDLRHLRVELALRDQVEQAALAALTCSGVNRAKRNPWMWAFFQIRPVTLISARIPAA</sequence>
<proteinExistence type="predicted"/>
<reference evidence="1" key="1">
    <citation type="submission" date="2022-10" db="EMBL/GenBank/DDBJ databases">
        <title>The complete genomes of actinobacterial strains from the NBC collection.</title>
        <authorList>
            <person name="Joergensen T.S."/>
            <person name="Alvarez Arevalo M."/>
            <person name="Sterndorff E.B."/>
            <person name="Faurdal D."/>
            <person name="Vuksanovic O."/>
            <person name="Mourched A.-S."/>
            <person name="Charusanti P."/>
            <person name="Shaw S."/>
            <person name="Blin K."/>
            <person name="Weber T."/>
        </authorList>
    </citation>
    <scope>NUCLEOTIDE SEQUENCE</scope>
    <source>
        <strain evidence="1">NBC_00254</strain>
    </source>
</reference>